<keyword evidence="2" id="KW-1185">Reference proteome</keyword>
<sequence>MVSQYGDCSASPACASALVWSGDTLPAISHAKLRGLICGRYGLSSEHTDAGAYLEMFACVLMLIFARRGSNGNLCKGG</sequence>
<name>A0A9D4KFD9_DREPO</name>
<reference evidence="1" key="1">
    <citation type="journal article" date="2019" name="bioRxiv">
        <title>The Genome of the Zebra Mussel, Dreissena polymorpha: A Resource for Invasive Species Research.</title>
        <authorList>
            <person name="McCartney M.A."/>
            <person name="Auch B."/>
            <person name="Kono T."/>
            <person name="Mallez S."/>
            <person name="Zhang Y."/>
            <person name="Obille A."/>
            <person name="Becker A."/>
            <person name="Abrahante J.E."/>
            <person name="Garbe J."/>
            <person name="Badalamenti J.P."/>
            <person name="Herman A."/>
            <person name="Mangelson H."/>
            <person name="Liachko I."/>
            <person name="Sullivan S."/>
            <person name="Sone E.D."/>
            <person name="Koren S."/>
            <person name="Silverstein K.A.T."/>
            <person name="Beckman K.B."/>
            <person name="Gohl D.M."/>
        </authorList>
    </citation>
    <scope>NUCLEOTIDE SEQUENCE</scope>
    <source>
        <strain evidence="1">Duluth1</strain>
        <tissue evidence="1">Whole animal</tissue>
    </source>
</reference>
<reference evidence="1" key="2">
    <citation type="submission" date="2020-11" db="EMBL/GenBank/DDBJ databases">
        <authorList>
            <person name="McCartney M.A."/>
            <person name="Auch B."/>
            <person name="Kono T."/>
            <person name="Mallez S."/>
            <person name="Becker A."/>
            <person name="Gohl D.M."/>
            <person name="Silverstein K.A.T."/>
            <person name="Koren S."/>
            <person name="Bechman K.B."/>
            <person name="Herman A."/>
            <person name="Abrahante J.E."/>
            <person name="Garbe J."/>
        </authorList>
    </citation>
    <scope>NUCLEOTIDE SEQUENCE</scope>
    <source>
        <strain evidence="1">Duluth1</strain>
        <tissue evidence="1">Whole animal</tissue>
    </source>
</reference>
<dbReference type="Proteomes" id="UP000828390">
    <property type="component" value="Unassembled WGS sequence"/>
</dbReference>
<evidence type="ECO:0000313" key="1">
    <source>
        <dbReference type="EMBL" id="KAH3838853.1"/>
    </source>
</evidence>
<evidence type="ECO:0000313" key="2">
    <source>
        <dbReference type="Proteomes" id="UP000828390"/>
    </source>
</evidence>
<protein>
    <submittedName>
        <fullName evidence="1">Uncharacterized protein</fullName>
    </submittedName>
</protein>
<organism evidence="1 2">
    <name type="scientific">Dreissena polymorpha</name>
    <name type="common">Zebra mussel</name>
    <name type="synonym">Mytilus polymorpha</name>
    <dbReference type="NCBI Taxonomy" id="45954"/>
    <lineage>
        <taxon>Eukaryota</taxon>
        <taxon>Metazoa</taxon>
        <taxon>Spiralia</taxon>
        <taxon>Lophotrochozoa</taxon>
        <taxon>Mollusca</taxon>
        <taxon>Bivalvia</taxon>
        <taxon>Autobranchia</taxon>
        <taxon>Heteroconchia</taxon>
        <taxon>Euheterodonta</taxon>
        <taxon>Imparidentia</taxon>
        <taxon>Neoheterodontei</taxon>
        <taxon>Myida</taxon>
        <taxon>Dreissenoidea</taxon>
        <taxon>Dreissenidae</taxon>
        <taxon>Dreissena</taxon>
    </lineage>
</organism>
<comment type="caution">
    <text evidence="1">The sequence shown here is derived from an EMBL/GenBank/DDBJ whole genome shotgun (WGS) entry which is preliminary data.</text>
</comment>
<gene>
    <name evidence="1" type="ORF">DPMN_112269</name>
</gene>
<dbReference type="AlphaFoldDB" id="A0A9D4KFD9"/>
<accession>A0A9D4KFD9</accession>
<proteinExistence type="predicted"/>
<dbReference type="EMBL" id="JAIWYP010000004">
    <property type="protein sequence ID" value="KAH3838853.1"/>
    <property type="molecule type" value="Genomic_DNA"/>
</dbReference>